<dbReference type="AlphaFoldDB" id="A0A239ETN9"/>
<accession>A0A239ETN9</accession>
<keyword evidence="2" id="KW-1185">Reference proteome</keyword>
<dbReference type="Proteomes" id="UP000198304">
    <property type="component" value="Unassembled WGS sequence"/>
</dbReference>
<name>A0A239ETN9_9FIRM</name>
<evidence type="ECO:0000313" key="2">
    <source>
        <dbReference type="Proteomes" id="UP000198304"/>
    </source>
</evidence>
<proteinExistence type="predicted"/>
<protein>
    <submittedName>
        <fullName evidence="1">Uncharacterized protein</fullName>
    </submittedName>
</protein>
<sequence length="55" mass="6351">MARRHRTISRRRSLSQRLGTENILSNGMLYPIAPTDIAIFQIARNAPNDTEKENR</sequence>
<evidence type="ECO:0000313" key="1">
    <source>
        <dbReference type="EMBL" id="SNS47403.1"/>
    </source>
</evidence>
<reference evidence="1 2" key="1">
    <citation type="submission" date="2017-06" db="EMBL/GenBank/DDBJ databases">
        <authorList>
            <person name="Kim H.J."/>
            <person name="Triplett B.A."/>
        </authorList>
    </citation>
    <scope>NUCLEOTIDE SEQUENCE [LARGE SCALE GENOMIC DNA]</scope>
    <source>
        <strain evidence="1 2">SCA</strain>
    </source>
</reference>
<organism evidence="1 2">
    <name type="scientific">Anaerovirgula multivorans</name>
    <dbReference type="NCBI Taxonomy" id="312168"/>
    <lineage>
        <taxon>Bacteria</taxon>
        <taxon>Bacillati</taxon>
        <taxon>Bacillota</taxon>
        <taxon>Clostridia</taxon>
        <taxon>Peptostreptococcales</taxon>
        <taxon>Natronincolaceae</taxon>
        <taxon>Anaerovirgula</taxon>
    </lineage>
</organism>
<gene>
    <name evidence="1" type="ORF">SAMN05446037_10112</name>
</gene>
<dbReference type="EMBL" id="FZOJ01000011">
    <property type="protein sequence ID" value="SNS47403.1"/>
    <property type="molecule type" value="Genomic_DNA"/>
</dbReference>
<dbReference type="RefSeq" id="WP_176431350.1">
    <property type="nucleotide sequence ID" value="NZ_FZOJ01000011.1"/>
</dbReference>